<evidence type="ECO:0000256" key="15">
    <source>
        <dbReference type="SAM" id="Phobius"/>
    </source>
</evidence>
<dbReference type="AlphaFoldDB" id="A0A8X6YM05"/>
<dbReference type="Gene3D" id="3.40.50.300">
    <property type="entry name" value="P-loop containing nucleotide triphosphate hydrolases"/>
    <property type="match status" value="1"/>
</dbReference>
<keyword evidence="6" id="KW-1000">Mitochondrion outer membrane</keyword>
<comment type="cofactor">
    <cofactor evidence="1">
        <name>a divalent metal cation</name>
        <dbReference type="ChEBI" id="CHEBI:60240"/>
    </cofactor>
</comment>
<dbReference type="GO" id="GO:0003924">
    <property type="term" value="F:GTPase activity"/>
    <property type="evidence" value="ECO:0007669"/>
    <property type="project" value="InterPro"/>
</dbReference>
<dbReference type="Pfam" id="PF13359">
    <property type="entry name" value="DDE_Tnp_4"/>
    <property type="match status" value="1"/>
</dbReference>
<dbReference type="GO" id="GO:0051646">
    <property type="term" value="P:mitochondrion localization"/>
    <property type="evidence" value="ECO:0007669"/>
    <property type="project" value="TreeGrafter"/>
</dbReference>
<dbReference type="SUPFAM" id="SSF52540">
    <property type="entry name" value="P-loop containing nucleoside triphosphate hydrolases"/>
    <property type="match status" value="1"/>
</dbReference>
<dbReference type="OrthoDB" id="6256226at2759"/>
<evidence type="ECO:0000256" key="12">
    <source>
        <dbReference type="ARBA" id="ARBA00023136"/>
    </source>
</evidence>
<evidence type="ECO:0000256" key="2">
    <source>
        <dbReference type="ARBA" id="ARBA00004374"/>
    </source>
</evidence>
<evidence type="ECO:0000259" key="16">
    <source>
        <dbReference type="PROSITE" id="PS51718"/>
    </source>
</evidence>
<dbReference type="Pfam" id="PF13613">
    <property type="entry name" value="HTH_Tnp_4"/>
    <property type="match status" value="1"/>
</dbReference>
<keyword evidence="18" id="KW-1185">Reference proteome</keyword>
<evidence type="ECO:0000256" key="13">
    <source>
        <dbReference type="ARBA" id="ARBA00048548"/>
    </source>
</evidence>
<keyword evidence="7" id="KW-0378">Hydrolase</keyword>
<comment type="catalytic activity">
    <reaction evidence="13">
        <text>GTP + H2O = GDP + phosphate + H(+)</text>
        <dbReference type="Rhea" id="RHEA:19669"/>
        <dbReference type="ChEBI" id="CHEBI:15377"/>
        <dbReference type="ChEBI" id="CHEBI:15378"/>
        <dbReference type="ChEBI" id="CHEBI:37565"/>
        <dbReference type="ChEBI" id="CHEBI:43474"/>
        <dbReference type="ChEBI" id="CHEBI:58189"/>
    </reaction>
</comment>
<dbReference type="InterPro" id="IPR030381">
    <property type="entry name" value="G_DYNAMIN_dom"/>
</dbReference>
<dbReference type="InterPro" id="IPR006884">
    <property type="entry name" value="Fzo/mitofusin_HR2"/>
</dbReference>
<dbReference type="InterPro" id="IPR027417">
    <property type="entry name" value="P-loop_NTPase"/>
</dbReference>
<dbReference type="PANTHER" id="PTHR10465">
    <property type="entry name" value="TRANSMEMBRANE GTPASE FZO1"/>
    <property type="match status" value="1"/>
</dbReference>
<evidence type="ECO:0000256" key="11">
    <source>
        <dbReference type="ARBA" id="ARBA00023134"/>
    </source>
</evidence>
<dbReference type="GO" id="GO:0046872">
    <property type="term" value="F:metal ion binding"/>
    <property type="evidence" value="ECO:0007669"/>
    <property type="project" value="UniProtKB-KW"/>
</dbReference>
<organism evidence="17 18">
    <name type="scientific">Trichonephila inaurata madagascariensis</name>
    <dbReference type="NCBI Taxonomy" id="2747483"/>
    <lineage>
        <taxon>Eukaryota</taxon>
        <taxon>Metazoa</taxon>
        <taxon>Ecdysozoa</taxon>
        <taxon>Arthropoda</taxon>
        <taxon>Chelicerata</taxon>
        <taxon>Arachnida</taxon>
        <taxon>Araneae</taxon>
        <taxon>Araneomorphae</taxon>
        <taxon>Entelegynae</taxon>
        <taxon>Araneoidea</taxon>
        <taxon>Nephilidae</taxon>
        <taxon>Trichonephila</taxon>
        <taxon>Trichonephila inaurata</taxon>
    </lineage>
</organism>
<evidence type="ECO:0000256" key="5">
    <source>
        <dbReference type="ARBA" id="ARBA00022741"/>
    </source>
</evidence>
<evidence type="ECO:0000256" key="3">
    <source>
        <dbReference type="ARBA" id="ARBA00022692"/>
    </source>
</evidence>
<evidence type="ECO:0000256" key="7">
    <source>
        <dbReference type="ARBA" id="ARBA00022801"/>
    </source>
</evidence>
<dbReference type="InterPro" id="IPR027806">
    <property type="entry name" value="HARBI1_dom"/>
</dbReference>
<dbReference type="EMBL" id="BMAV01020724">
    <property type="protein sequence ID" value="GFY74412.1"/>
    <property type="molecule type" value="Genomic_DNA"/>
</dbReference>
<dbReference type="InterPro" id="IPR045063">
    <property type="entry name" value="Dynamin_N"/>
</dbReference>
<evidence type="ECO:0000256" key="14">
    <source>
        <dbReference type="SAM" id="MobiDB-lite"/>
    </source>
</evidence>
<keyword evidence="12 15" id="KW-0472">Membrane</keyword>
<evidence type="ECO:0000256" key="6">
    <source>
        <dbReference type="ARBA" id="ARBA00022787"/>
    </source>
</evidence>
<dbReference type="CDD" id="cd09912">
    <property type="entry name" value="DLP_2"/>
    <property type="match status" value="1"/>
</dbReference>
<gene>
    <name evidence="17" type="primary">Marf</name>
    <name evidence="17" type="ORF">TNIN_385631</name>
</gene>
<dbReference type="PANTHER" id="PTHR10465:SF3">
    <property type="entry name" value="TRANSMEMBRANE GTPASE MARF-RELATED"/>
    <property type="match status" value="1"/>
</dbReference>
<sequence>MEPSTTSAGSQTDTFGEGIDMLSQKDIAIEKLMSTKEINFISENIRDDTQMKCVTSLTIKEFYCIYRFLMIEDDLSMGTKRRPIDRYFLFLVKLRTGISNEFLAILFGISDSTVSRDFNFVTDVLYEKLKLQDVFPSKDQVIRYMPPPFRMYCKNVRIIVGCTEIEVQKPSSPMEQQMTFSRYKNANTFKGMIGITPNGAISFISELFTGSISDKEVFIRKNITVDSPNSPNSGMAGYISRSVSLSPIDPNPPGLPSIPSNNLKQGNGNSSPRVVDVTTSPLKIFVLAKKKINDVFADINDYVGETYVFLKELCSDNDVVTEQQIQEVYNLQDKIKGIREVLARDHMKVVFFGRTSNGKSSVVNAMLQDKILPSGMGHTTNCFLQVEGSDSSEAYVLTEDSKEPLNVQSVSQLAHALNSEKFGDSSLVRIFWPTDRCPLLRDDVVLVDSPGIDISPNLDEWIDKHCVDADVFVLVANAESTLMVTEKNFFHKVSEKLSKPNMFILNNRWDNSAYENEFLDKIRKQHMDRNVSFLVDELKVVSRSQAENRVFFVSAKEVLQARIQQQKGKPPHTGALADGFQARYFEFQEFERKFEECLSKSAVKTKFEQHTQRGKTITSDLRKLLDNVHEKASKLKAQKLALRKEQYDRLDFTQQQLSILTQEVKHEICHIVEIVEQKVAGALSEEIRRLNVHVDEFERPFHSDSLVLSVYKKELNSHVEQGLGSNLRGKLSNQVQMSVENAQKDMIDRMSSLIPPEHRPKMMNVLPRHSFEVLYRLNCESLCSDFQEDLEFRFSLGLVNIIKCFLGPNKSKKVLGRRIESIPWPVPSTPQTPSNEVQIVSPSPEYLALLKLALSSSSSQTAVGILAVGGFLLKTVGWRVIFATFGIYGLLYAYERLSWTNKAKERAFKKQYVNHTTRKLRLIVDLTSANCSHQVQQELSSTFARLCHLVDEVISDMQNEIGLLDQDTQKLEESSVASRTLRNKADYLFIVISDFVTLSFIILFKKIKMITIRKPFFPPDPVIPSRVKDEPHGLMSTQMSLNSTLPMIPTPTPIIPATKKVKISVESGFYFTIKNM</sequence>
<evidence type="ECO:0000313" key="18">
    <source>
        <dbReference type="Proteomes" id="UP000886998"/>
    </source>
</evidence>
<dbReference type="PROSITE" id="PS51718">
    <property type="entry name" value="G_DYNAMIN_2"/>
    <property type="match status" value="1"/>
</dbReference>
<dbReference type="GO" id="GO:0008053">
    <property type="term" value="P:mitochondrial fusion"/>
    <property type="evidence" value="ECO:0007669"/>
    <property type="project" value="InterPro"/>
</dbReference>
<keyword evidence="10" id="KW-0496">Mitochondrion</keyword>
<comment type="subcellular location">
    <subcellularLocation>
        <location evidence="2">Mitochondrion outer membrane</location>
        <topology evidence="2">Multi-pass membrane protein</topology>
    </subcellularLocation>
</comment>
<reference evidence="17" key="1">
    <citation type="submission" date="2020-08" db="EMBL/GenBank/DDBJ databases">
        <title>Multicomponent nature underlies the extraordinary mechanical properties of spider dragline silk.</title>
        <authorList>
            <person name="Kono N."/>
            <person name="Nakamura H."/>
            <person name="Mori M."/>
            <person name="Yoshida Y."/>
            <person name="Ohtoshi R."/>
            <person name="Malay A.D."/>
            <person name="Moran D.A.P."/>
            <person name="Tomita M."/>
            <person name="Numata K."/>
            <person name="Arakawa K."/>
        </authorList>
    </citation>
    <scope>NUCLEOTIDE SEQUENCE</scope>
</reference>
<accession>A0A8X6YM05</accession>
<dbReference type="SUPFAM" id="SSF111479">
    <property type="entry name" value="Fzo-like conserved region"/>
    <property type="match status" value="1"/>
</dbReference>
<name>A0A8X6YM05_9ARAC</name>
<feature type="region of interest" description="Disordered" evidence="14">
    <location>
        <begin position="249"/>
        <end position="273"/>
    </location>
</feature>
<dbReference type="Proteomes" id="UP000886998">
    <property type="component" value="Unassembled WGS sequence"/>
</dbReference>
<evidence type="ECO:0000313" key="17">
    <source>
        <dbReference type="EMBL" id="GFY74412.1"/>
    </source>
</evidence>
<keyword evidence="9" id="KW-0175">Coiled coil</keyword>
<evidence type="ECO:0000256" key="1">
    <source>
        <dbReference type="ARBA" id="ARBA00001968"/>
    </source>
</evidence>
<feature type="transmembrane region" description="Helical" evidence="15">
    <location>
        <begin position="987"/>
        <end position="1004"/>
    </location>
</feature>
<feature type="domain" description="Dynamin-type G" evidence="16">
    <location>
        <begin position="343"/>
        <end position="589"/>
    </location>
</feature>
<dbReference type="Pfam" id="PF04799">
    <property type="entry name" value="Fzo_mitofusin"/>
    <property type="match status" value="1"/>
</dbReference>
<dbReference type="Gene3D" id="1.20.5.110">
    <property type="match status" value="1"/>
</dbReference>
<feature type="compositionally biased region" description="Polar residues" evidence="14">
    <location>
        <begin position="258"/>
        <end position="273"/>
    </location>
</feature>
<protein>
    <submittedName>
        <fullName evidence="17">Transmembrane GTPase Marf</fullName>
    </submittedName>
</protein>
<dbReference type="Pfam" id="PF00350">
    <property type="entry name" value="Dynamin_N"/>
    <property type="match status" value="1"/>
</dbReference>
<dbReference type="InterPro" id="IPR027094">
    <property type="entry name" value="Mitofusin_fam"/>
</dbReference>
<keyword evidence="4" id="KW-0479">Metal-binding</keyword>
<proteinExistence type="predicted"/>
<feature type="transmembrane region" description="Helical" evidence="15">
    <location>
        <begin position="876"/>
        <end position="894"/>
    </location>
</feature>
<dbReference type="GO" id="GO:0005525">
    <property type="term" value="F:GTP binding"/>
    <property type="evidence" value="ECO:0007669"/>
    <property type="project" value="UniProtKB-KW"/>
</dbReference>
<evidence type="ECO:0000256" key="10">
    <source>
        <dbReference type="ARBA" id="ARBA00023128"/>
    </source>
</evidence>
<comment type="caution">
    <text evidence="17">The sequence shown here is derived from an EMBL/GenBank/DDBJ whole genome shotgun (WGS) entry which is preliminary data.</text>
</comment>
<keyword evidence="3 15" id="KW-0812">Transmembrane</keyword>
<keyword evidence="11" id="KW-0342">GTP-binding</keyword>
<evidence type="ECO:0000256" key="9">
    <source>
        <dbReference type="ARBA" id="ARBA00023054"/>
    </source>
</evidence>
<dbReference type="InterPro" id="IPR027805">
    <property type="entry name" value="Transposase_HTH_dom"/>
</dbReference>
<dbReference type="FunFam" id="3.40.50.300:FF:000214">
    <property type="entry name" value="Mitofusin 2"/>
    <property type="match status" value="1"/>
</dbReference>
<keyword evidence="5" id="KW-0547">Nucleotide-binding</keyword>
<dbReference type="GO" id="GO:0005741">
    <property type="term" value="C:mitochondrial outer membrane"/>
    <property type="evidence" value="ECO:0007669"/>
    <property type="project" value="UniProtKB-SubCell"/>
</dbReference>
<evidence type="ECO:0000256" key="8">
    <source>
        <dbReference type="ARBA" id="ARBA00022989"/>
    </source>
</evidence>
<evidence type="ECO:0000256" key="4">
    <source>
        <dbReference type="ARBA" id="ARBA00022723"/>
    </source>
</evidence>
<keyword evidence="8 15" id="KW-1133">Transmembrane helix</keyword>